<feature type="chain" id="PRO_5002997368" description="Outer membrane protein beta-barrel domain-containing protein" evidence="1">
    <location>
        <begin position="20"/>
        <end position="295"/>
    </location>
</feature>
<gene>
    <name evidence="2" type="ORF">GCWU000325_02622</name>
</gene>
<dbReference type="AlphaFoldDB" id="C9LK57"/>
<keyword evidence="3" id="KW-1185">Reference proteome</keyword>
<dbReference type="HOGENOM" id="CLU_965977_0_0_10"/>
<proteinExistence type="predicted"/>
<evidence type="ECO:0000313" key="2">
    <source>
        <dbReference type="EMBL" id="EEX70579.1"/>
    </source>
</evidence>
<evidence type="ECO:0008006" key="4">
    <source>
        <dbReference type="Google" id="ProtNLM"/>
    </source>
</evidence>
<feature type="signal peptide" evidence="1">
    <location>
        <begin position="1"/>
        <end position="19"/>
    </location>
</feature>
<protein>
    <recommendedName>
        <fullName evidence="4">Outer membrane protein beta-barrel domain-containing protein</fullName>
    </recommendedName>
</protein>
<dbReference type="eggNOG" id="ENOG5033XXW">
    <property type="taxonomic scope" value="Bacteria"/>
</dbReference>
<dbReference type="EMBL" id="ACIJ02000028">
    <property type="protein sequence ID" value="EEX70579.1"/>
    <property type="molecule type" value="Genomic_DNA"/>
</dbReference>
<sequence>MKTITLLLLSAMAGMTANAAMVNDTVVDLKDVHRVIITENDSTSSMEIKGMGADSAYHYTYQRRTGSETLLDEHADRWTFSIGGLDVNTRQKCATSRKGSVTLSMLGLGCEWLLPIDAPEDYDIKMGGSVALSFKLLGLDYTWQKNRMYAIYGFSWRNYRMKGNRRFTYLPGHIVGFEDFPAGSTKHNSRMKAVYHSIELGYQRKVNCSVWLGASVITNFAWKHQSSLLTKYKLNGRKIEEEQNNLPLTPVTVDFRFMVRYQGINFYVQYNPCSVLRSGHGPQFSTFSVGFNVGF</sequence>
<reference evidence="2" key="1">
    <citation type="submission" date="2009-09" db="EMBL/GenBank/DDBJ databases">
        <authorList>
            <person name="Weinstock G."/>
            <person name="Sodergren E."/>
            <person name="Clifton S."/>
            <person name="Fulton L."/>
            <person name="Fulton B."/>
            <person name="Courtney L."/>
            <person name="Fronick C."/>
            <person name="Harrison M."/>
            <person name="Strong C."/>
            <person name="Farmer C."/>
            <person name="Delahaunty K."/>
            <person name="Markovic C."/>
            <person name="Hall O."/>
            <person name="Minx P."/>
            <person name="Tomlinson C."/>
            <person name="Mitreva M."/>
            <person name="Nelson J."/>
            <person name="Hou S."/>
            <person name="Wollam A."/>
            <person name="Pepin K.H."/>
            <person name="Johnson M."/>
            <person name="Bhonagiri V."/>
            <person name="Nash W.E."/>
            <person name="Warren W."/>
            <person name="Chinwalla A."/>
            <person name="Mardis E.R."/>
            <person name="Wilson R.K."/>
        </authorList>
    </citation>
    <scope>NUCLEOTIDE SEQUENCE [LARGE SCALE GENOMIC DNA]</scope>
    <source>
        <strain evidence="2">ATCC 51259</strain>
    </source>
</reference>
<dbReference type="STRING" id="626522.GCWU000325_02622"/>
<dbReference type="GeneID" id="84577183"/>
<keyword evidence="1" id="KW-0732">Signal</keyword>
<organism evidence="2 3">
    <name type="scientific">Alloprevotella tannerae ATCC 51259</name>
    <dbReference type="NCBI Taxonomy" id="626522"/>
    <lineage>
        <taxon>Bacteria</taxon>
        <taxon>Pseudomonadati</taxon>
        <taxon>Bacteroidota</taxon>
        <taxon>Bacteroidia</taxon>
        <taxon>Bacteroidales</taxon>
        <taxon>Prevotellaceae</taxon>
        <taxon>Alloprevotella</taxon>
    </lineage>
</organism>
<dbReference type="OrthoDB" id="1028096at2"/>
<name>C9LK57_9BACT</name>
<evidence type="ECO:0000313" key="3">
    <source>
        <dbReference type="Proteomes" id="UP000003460"/>
    </source>
</evidence>
<accession>C9LK57</accession>
<comment type="caution">
    <text evidence="2">The sequence shown here is derived from an EMBL/GenBank/DDBJ whole genome shotgun (WGS) entry which is preliminary data.</text>
</comment>
<dbReference type="RefSeq" id="WP_006256436.1">
    <property type="nucleotide sequence ID" value="NZ_GG700643.1"/>
</dbReference>
<evidence type="ECO:0000256" key="1">
    <source>
        <dbReference type="SAM" id="SignalP"/>
    </source>
</evidence>
<dbReference type="Proteomes" id="UP000003460">
    <property type="component" value="Unassembled WGS sequence"/>
</dbReference>